<keyword evidence="2" id="KW-1185">Reference proteome</keyword>
<dbReference type="EMBL" id="JAVIZJ010000002">
    <property type="protein sequence ID" value="MDR6209319.1"/>
    <property type="molecule type" value="Genomic_DNA"/>
</dbReference>
<organism evidence="1 2">
    <name type="scientific">Nocardioides zeae</name>
    <dbReference type="NCBI Taxonomy" id="1457234"/>
    <lineage>
        <taxon>Bacteria</taxon>
        <taxon>Bacillati</taxon>
        <taxon>Actinomycetota</taxon>
        <taxon>Actinomycetes</taxon>
        <taxon>Propionibacteriales</taxon>
        <taxon>Nocardioidaceae</taxon>
        <taxon>Nocardioides</taxon>
    </lineage>
</organism>
<evidence type="ECO:0000313" key="2">
    <source>
        <dbReference type="Proteomes" id="UP001261666"/>
    </source>
</evidence>
<dbReference type="Proteomes" id="UP001261666">
    <property type="component" value="Unassembled WGS sequence"/>
</dbReference>
<sequence>MTSTTNLETSTPAEVTDVPPVAPQRRGGRARVRRLAERYGLLGVLALVVVVFSVLPATGTVFASSANIQNLLGGQVVLVLVATAFTLPLVVGKLDLSTASIAGIASVATAASMSRADAPVVLAVAIGLVVGLALGAVNGYLIAVQKLDSIVVTLAMMTIIAGVVSWYTGGIAINTGIPEGFSGFGTQRWLGVPVIFYLMTVVVLAVLFVVEKTPWGRFVRMIGSNESAARLVGLPTERLTFSAFLFSGLIAGIAGVLLTVRTGGANPGDGPGYLLSGLAAVYIGATTIQPGRFNILGTVLGVFLVATTVTGLTLAGVAPFVQQLFNGGALLVAVILSQTLARARPRPRPRRQRRRGPVRLARASLPEGARR</sequence>
<name>A0ACC6IF71_9ACTN</name>
<gene>
    <name evidence="1" type="ORF">QE364_001011</name>
</gene>
<reference evidence="1" key="1">
    <citation type="submission" date="2023-08" db="EMBL/GenBank/DDBJ databases">
        <title>Functional and genomic diversity of the sorghum phyllosphere microbiome.</title>
        <authorList>
            <person name="Shade A."/>
        </authorList>
    </citation>
    <scope>NUCLEOTIDE SEQUENCE</scope>
    <source>
        <strain evidence="1">SORGH_AS_0885</strain>
    </source>
</reference>
<evidence type="ECO:0000313" key="1">
    <source>
        <dbReference type="EMBL" id="MDR6209319.1"/>
    </source>
</evidence>
<accession>A0ACC6IF71</accession>
<comment type="caution">
    <text evidence="1">The sequence shown here is derived from an EMBL/GenBank/DDBJ whole genome shotgun (WGS) entry which is preliminary data.</text>
</comment>
<protein>
    <submittedName>
        <fullName evidence="1">Ribose transport system permease protein</fullName>
    </submittedName>
</protein>
<proteinExistence type="predicted"/>